<sequence>MLSGTSDIAKRYTTALEAINEIACTYFFAGRFKDAVQTLRLSLELTEAQEVMPQSRLILLLLYGKVLLVEHLIRRNNPELMFSVIQQAKALAEEIQVPEYIADAVSLLGEACCNATTMSILESGNMPFGRQDKYHDALAYQQEALKLRETLHDSKGCSESHFLLGLIYQFWQQNELAREHFVTAIQIAEDNGLVLEQAEPNRHLMFDARLQGDLDQALLYGERALFFRETGGFKPYQPLDHLALRDVYRQKGDAEKAQFHERQAMILAEEMGVAEHMTFVSASSERL</sequence>
<dbReference type="SUPFAM" id="SSF48452">
    <property type="entry name" value="TPR-like"/>
    <property type="match status" value="1"/>
</dbReference>
<evidence type="ECO:0000313" key="1">
    <source>
        <dbReference type="EMBL" id="PZW32809.1"/>
    </source>
</evidence>
<dbReference type="AlphaFoldDB" id="A0A326UB33"/>
<evidence type="ECO:0000313" key="2">
    <source>
        <dbReference type="Proteomes" id="UP000248806"/>
    </source>
</evidence>
<dbReference type="InterPro" id="IPR011990">
    <property type="entry name" value="TPR-like_helical_dom_sf"/>
</dbReference>
<dbReference type="Pfam" id="PF13424">
    <property type="entry name" value="TPR_12"/>
    <property type="match status" value="1"/>
</dbReference>
<dbReference type="RefSeq" id="WP_170142497.1">
    <property type="nucleotide sequence ID" value="NZ_BIFX01000002.1"/>
</dbReference>
<keyword evidence="2" id="KW-1185">Reference proteome</keyword>
<dbReference type="EMBL" id="QKUF01000004">
    <property type="protein sequence ID" value="PZW32809.1"/>
    <property type="molecule type" value="Genomic_DNA"/>
</dbReference>
<dbReference type="Gene3D" id="1.25.40.10">
    <property type="entry name" value="Tetratricopeptide repeat domain"/>
    <property type="match status" value="1"/>
</dbReference>
<dbReference type="SMART" id="SM00028">
    <property type="entry name" value="TPR"/>
    <property type="match status" value="2"/>
</dbReference>
<gene>
    <name evidence="1" type="ORF">EI42_01901</name>
</gene>
<name>A0A326UB33_THEHA</name>
<dbReference type="PANTHER" id="PTHR10098">
    <property type="entry name" value="RAPSYN-RELATED"/>
    <property type="match status" value="1"/>
</dbReference>
<accession>A0A326UB33</accession>
<organism evidence="1 2">
    <name type="scientific">Thermosporothrix hazakensis</name>
    <dbReference type="NCBI Taxonomy" id="644383"/>
    <lineage>
        <taxon>Bacteria</taxon>
        <taxon>Bacillati</taxon>
        <taxon>Chloroflexota</taxon>
        <taxon>Ktedonobacteria</taxon>
        <taxon>Ktedonobacterales</taxon>
        <taxon>Thermosporotrichaceae</taxon>
        <taxon>Thermosporothrix</taxon>
    </lineage>
</organism>
<comment type="caution">
    <text evidence="1">The sequence shown here is derived from an EMBL/GenBank/DDBJ whole genome shotgun (WGS) entry which is preliminary data.</text>
</comment>
<dbReference type="Proteomes" id="UP000248806">
    <property type="component" value="Unassembled WGS sequence"/>
</dbReference>
<reference evidence="1 2" key="1">
    <citation type="submission" date="2018-06" db="EMBL/GenBank/DDBJ databases">
        <title>Genomic Encyclopedia of Archaeal and Bacterial Type Strains, Phase II (KMG-II): from individual species to whole genera.</title>
        <authorList>
            <person name="Goeker M."/>
        </authorList>
    </citation>
    <scope>NUCLEOTIDE SEQUENCE [LARGE SCALE GENOMIC DNA]</scope>
    <source>
        <strain evidence="1 2">ATCC BAA-1881</strain>
    </source>
</reference>
<dbReference type="Pfam" id="PF13181">
    <property type="entry name" value="TPR_8"/>
    <property type="match status" value="1"/>
</dbReference>
<dbReference type="InterPro" id="IPR019734">
    <property type="entry name" value="TPR_rpt"/>
</dbReference>
<protein>
    <submittedName>
        <fullName evidence="1">Tetratricopeptide repeat protein</fullName>
    </submittedName>
</protein>
<proteinExistence type="predicted"/>